<dbReference type="EMBL" id="JAPDFW010000104">
    <property type="protein sequence ID" value="KAJ5069417.1"/>
    <property type="molecule type" value="Genomic_DNA"/>
</dbReference>
<dbReference type="Gene3D" id="1.10.238.10">
    <property type="entry name" value="EF-hand"/>
    <property type="match status" value="1"/>
</dbReference>
<evidence type="ECO:0000313" key="9">
    <source>
        <dbReference type="Proteomes" id="UP001149090"/>
    </source>
</evidence>
<dbReference type="InterPro" id="IPR015943">
    <property type="entry name" value="WD40/YVTN_repeat-like_dom_sf"/>
</dbReference>
<keyword evidence="2" id="KW-0677">Repeat</keyword>
<feature type="repeat" description="WD" evidence="4">
    <location>
        <begin position="102"/>
        <end position="143"/>
    </location>
</feature>
<sequence>MDKNLNQNKIKIGPKTLTTLQLSIPNKEKIDLNTFIEITSKKTNLSKNEAKKLFFEVDLDGDNIINWDEFVNNFVFSENLNEESNSEIYLLKKFGNEIENEIENENEKISSLCFLNHQNKYVSTGNNGIIKLWSSSSLECVRSIQVNQNNTMLTDSCKIENDDLIAISSCARKIHLYHLPSFDFIDEIVDIPNIPLCLHSWSNYQDKFLSFGDEKGQIFIMKKMINSEKKFFKINNNNSIKLIPHKDWVSQIKLWGNIGILSSSYDKTLKITDIENQSVIETLEGHEKACFCFDTCSSLGFIASGGLERSILIWSPHINKPTMILSGHTSSIVKLIVLENENLLASLSLDKSIKLWDIRNFQCVQTIQFDSFQFNSKKKKFTKSNSLSTCMIYDNKKEQIVTASNKLTIWKKNPNQNLKSNFLKNQFHQDKIINTLYNETFQQIYCIDERAKMSIWNILNGKIENQIQIQIKEKVSNVIFDKFKRKLIIGCEKGFLYIVNPSNGKIISKVQQKNKIQINKILYSFQKETNEKQIISFGLSKDIYIWKEYGNGLIKFQSKLSHKYDDICSVCLYFPNLIISSDWKGNIFIWNLNTFQLYDSFQYFSNLNIQLLQFLDSINSLIIIGKFGLIIWSLDLKKILFDYYNEENEENDLISFTSICLDDSQSLLLLGDSNGIISIWEIINNNNKKKNIQLLLKNFWQIENENENENENEIIGLSFIQISNQKFILSNSNFNVYIWNLNGICLGKIGNEEKNWNLFSNQSKRKKEEEEKEKEKKLSSFSFYLNFQNNQSKKEKEEKDNSNPNYEKEDEKEKNYFKSKPFSEILKKLKKEIDKFENERIINEKNEEMNLKKKKKQKLIIRRKKEKKDLNFSYQSYRNLRIQNLN</sequence>
<keyword evidence="9" id="KW-1185">Reference proteome</keyword>
<keyword evidence="3" id="KW-0106">Calcium</keyword>
<feature type="compositionally biased region" description="Basic and acidic residues" evidence="6">
    <location>
        <begin position="792"/>
        <end position="814"/>
    </location>
</feature>
<dbReference type="InterPro" id="IPR019775">
    <property type="entry name" value="WD40_repeat_CS"/>
</dbReference>
<evidence type="ECO:0000256" key="5">
    <source>
        <dbReference type="SAM" id="Coils"/>
    </source>
</evidence>
<keyword evidence="5" id="KW-0175">Coiled coil</keyword>
<dbReference type="PANTHER" id="PTHR44324">
    <property type="entry name" value="WD40 REPEAT DOMAIN 95"/>
    <property type="match status" value="1"/>
</dbReference>
<feature type="domain" description="EF-hand" evidence="7">
    <location>
        <begin position="45"/>
        <end position="80"/>
    </location>
</feature>
<dbReference type="SUPFAM" id="SSF101908">
    <property type="entry name" value="Putative isomerase YbhE"/>
    <property type="match status" value="1"/>
</dbReference>
<dbReference type="PROSITE" id="PS00678">
    <property type="entry name" value="WD_REPEATS_1"/>
    <property type="match status" value="1"/>
</dbReference>
<dbReference type="PROSITE" id="PS00018">
    <property type="entry name" value="EF_HAND_1"/>
    <property type="match status" value="1"/>
</dbReference>
<dbReference type="InterPro" id="IPR051242">
    <property type="entry name" value="WD-EF-hand_domain"/>
</dbReference>
<dbReference type="PANTHER" id="PTHR44324:SF4">
    <property type="entry name" value="WD40 REPEAT DOMAIN 95"/>
    <property type="match status" value="1"/>
</dbReference>
<dbReference type="InterPro" id="IPR011992">
    <property type="entry name" value="EF-hand-dom_pair"/>
</dbReference>
<dbReference type="PROSITE" id="PS50082">
    <property type="entry name" value="WD_REPEATS_2"/>
    <property type="match status" value="2"/>
</dbReference>
<dbReference type="OMA" id="INIREPN"/>
<feature type="repeat" description="WD" evidence="4">
    <location>
        <begin position="325"/>
        <end position="366"/>
    </location>
</feature>
<accession>A0A9Q0R6T6</accession>
<evidence type="ECO:0000256" key="2">
    <source>
        <dbReference type="ARBA" id="ARBA00022737"/>
    </source>
</evidence>
<feature type="region of interest" description="Disordered" evidence="6">
    <location>
        <begin position="791"/>
        <end position="814"/>
    </location>
</feature>
<evidence type="ECO:0000256" key="1">
    <source>
        <dbReference type="ARBA" id="ARBA00022574"/>
    </source>
</evidence>
<feature type="coiled-coil region" evidence="5">
    <location>
        <begin position="826"/>
        <end position="862"/>
    </location>
</feature>
<dbReference type="SUPFAM" id="SSF47473">
    <property type="entry name" value="EF-hand"/>
    <property type="match status" value="1"/>
</dbReference>
<keyword evidence="1 4" id="KW-0853">WD repeat</keyword>
<dbReference type="AlphaFoldDB" id="A0A9Q0R6T6"/>
<gene>
    <name evidence="8" type="ORF">M0811_11589</name>
</gene>
<dbReference type="Proteomes" id="UP001149090">
    <property type="component" value="Unassembled WGS sequence"/>
</dbReference>
<organism evidence="8 9">
    <name type="scientific">Anaeramoeba ignava</name>
    <name type="common">Anaerobic marine amoeba</name>
    <dbReference type="NCBI Taxonomy" id="1746090"/>
    <lineage>
        <taxon>Eukaryota</taxon>
        <taxon>Metamonada</taxon>
        <taxon>Anaeramoebidae</taxon>
        <taxon>Anaeramoeba</taxon>
    </lineage>
</organism>
<evidence type="ECO:0000259" key="7">
    <source>
        <dbReference type="PROSITE" id="PS50222"/>
    </source>
</evidence>
<evidence type="ECO:0000256" key="6">
    <source>
        <dbReference type="SAM" id="MobiDB-lite"/>
    </source>
</evidence>
<evidence type="ECO:0000256" key="3">
    <source>
        <dbReference type="ARBA" id="ARBA00022837"/>
    </source>
</evidence>
<reference evidence="8" key="1">
    <citation type="submission" date="2022-10" db="EMBL/GenBank/DDBJ databases">
        <title>Novel sulphate-reducing endosymbionts in the free-living metamonad Anaeramoeba.</title>
        <authorList>
            <person name="Jerlstrom-Hultqvist J."/>
            <person name="Cepicka I."/>
            <person name="Gallot-Lavallee L."/>
            <person name="Salas-Leiva D."/>
            <person name="Curtis B.A."/>
            <person name="Zahonova K."/>
            <person name="Pipaliya S."/>
            <person name="Dacks J."/>
            <person name="Roger A.J."/>
        </authorList>
    </citation>
    <scope>NUCLEOTIDE SEQUENCE</scope>
    <source>
        <strain evidence="8">BMAN</strain>
    </source>
</reference>
<dbReference type="Gene3D" id="2.130.10.10">
    <property type="entry name" value="YVTN repeat-like/Quinoprotein amine dehydrogenase"/>
    <property type="match status" value="3"/>
</dbReference>
<dbReference type="OrthoDB" id="515012at2759"/>
<proteinExistence type="predicted"/>
<dbReference type="InterPro" id="IPR001680">
    <property type="entry name" value="WD40_rpt"/>
</dbReference>
<dbReference type="SMART" id="SM00320">
    <property type="entry name" value="WD40"/>
    <property type="match status" value="7"/>
</dbReference>
<protein>
    <submittedName>
        <fullName evidence="8">Wd40 repeat containing protein</fullName>
    </submittedName>
</protein>
<evidence type="ECO:0000313" key="8">
    <source>
        <dbReference type="EMBL" id="KAJ5069417.1"/>
    </source>
</evidence>
<dbReference type="Pfam" id="PF00400">
    <property type="entry name" value="WD40"/>
    <property type="match status" value="2"/>
</dbReference>
<name>A0A9Q0R6T6_ANAIG</name>
<dbReference type="PROSITE" id="PS50222">
    <property type="entry name" value="EF_HAND_2"/>
    <property type="match status" value="1"/>
</dbReference>
<comment type="caution">
    <text evidence="8">The sequence shown here is derived from an EMBL/GenBank/DDBJ whole genome shotgun (WGS) entry which is preliminary data.</text>
</comment>
<dbReference type="PROSITE" id="PS50294">
    <property type="entry name" value="WD_REPEATS_REGION"/>
    <property type="match status" value="1"/>
</dbReference>
<dbReference type="InterPro" id="IPR036322">
    <property type="entry name" value="WD40_repeat_dom_sf"/>
</dbReference>
<dbReference type="InterPro" id="IPR002048">
    <property type="entry name" value="EF_hand_dom"/>
</dbReference>
<dbReference type="InterPro" id="IPR018247">
    <property type="entry name" value="EF_Hand_1_Ca_BS"/>
</dbReference>
<dbReference type="GO" id="GO:0005509">
    <property type="term" value="F:calcium ion binding"/>
    <property type="evidence" value="ECO:0007669"/>
    <property type="project" value="InterPro"/>
</dbReference>
<evidence type="ECO:0000256" key="4">
    <source>
        <dbReference type="PROSITE-ProRule" id="PRU00221"/>
    </source>
</evidence>
<dbReference type="SUPFAM" id="SSF50978">
    <property type="entry name" value="WD40 repeat-like"/>
    <property type="match status" value="2"/>
</dbReference>